<reference evidence="1" key="1">
    <citation type="journal article" date="2009" name="Vet. Microbiol.">
        <title>Identification of genes associated with prophage-like gene transfer agents in the pathogenic intestinal spirochaetes Brachyspira hyodysenteriae, Brachyspira pilosicoli and Brachyspira intermedia.</title>
        <authorList>
            <person name="Motro Y."/>
            <person name="La T."/>
            <person name="Bellgard M.I."/>
            <person name="Dunn D.S."/>
            <person name="Phillips N.D."/>
            <person name="Hampson D.J."/>
        </authorList>
    </citation>
    <scope>NUCLEOTIDE SEQUENCE</scope>
    <source>
        <strain evidence="1">HB60</strain>
    </source>
</reference>
<protein>
    <submittedName>
        <fullName evidence="1">VSH-1 tail protein</fullName>
    </submittedName>
</protein>
<dbReference type="AlphaFoldDB" id="B9USE0"/>
<name>B9USE0_9SPIR</name>
<dbReference type="EMBL" id="FJ006933">
    <property type="protein sequence ID" value="ACH69342.1"/>
    <property type="molecule type" value="Genomic_DNA"/>
</dbReference>
<sequence length="98" mass="11755">MKETIIEHFYLEKDGITYTEKTPEMKLKDGLITIEEYNNIQNQKRETLYESKTDKQVLELTRAFLNRNIDNLTEEEKLILDSINKEVEEIKTQYPKQN</sequence>
<organism evidence="1">
    <name type="scientific">Brachyspira intermedia</name>
    <dbReference type="NCBI Taxonomy" id="84377"/>
    <lineage>
        <taxon>Bacteria</taxon>
        <taxon>Pseudomonadati</taxon>
        <taxon>Spirochaetota</taxon>
        <taxon>Spirochaetia</taxon>
        <taxon>Brachyspirales</taxon>
        <taxon>Brachyspiraceae</taxon>
        <taxon>Brachyspira</taxon>
    </lineage>
</organism>
<evidence type="ECO:0000313" key="1">
    <source>
        <dbReference type="EMBL" id="ACH69342.1"/>
    </source>
</evidence>
<proteinExistence type="predicted"/>
<accession>B9USE0</accession>